<sequence>MLLGKVVGTVVCDQRVQTMAGSKFLIVEKVDYKGEPCGGYEIAVDAVGAGTNDVVLYTLESSARQTGITKDRPVDAVIIGIVDTVELSGEAQFQKVPIWQAPPVRF</sequence>
<dbReference type="CDD" id="cd01614">
    <property type="entry name" value="EutN_CcmL"/>
    <property type="match status" value="1"/>
</dbReference>
<dbReference type="PANTHER" id="PTHR36539:SF1">
    <property type="entry name" value="BACTERIAL MICROCOMPARTMENT SHELL VERTEX PROTEIN EUTN"/>
    <property type="match status" value="1"/>
</dbReference>
<dbReference type="Pfam" id="PF03319">
    <property type="entry name" value="EutN_CcmL"/>
    <property type="match status" value="1"/>
</dbReference>
<dbReference type="EMBL" id="JAIOIV010000017">
    <property type="protein sequence ID" value="MBZ0155006.1"/>
    <property type="molecule type" value="Genomic_DNA"/>
</dbReference>
<dbReference type="InterPro" id="IPR004992">
    <property type="entry name" value="EutN_CcmL"/>
</dbReference>
<evidence type="ECO:0000256" key="2">
    <source>
        <dbReference type="ARBA" id="ARBA00024446"/>
    </source>
</evidence>
<gene>
    <name evidence="3" type="ORF">K8I29_02180</name>
</gene>
<dbReference type="Proteomes" id="UP000705867">
    <property type="component" value="Unassembled WGS sequence"/>
</dbReference>
<proteinExistence type="predicted"/>
<evidence type="ECO:0000313" key="4">
    <source>
        <dbReference type="Proteomes" id="UP000705867"/>
    </source>
</evidence>
<dbReference type="PROSITE" id="PS51932">
    <property type="entry name" value="BMV"/>
    <property type="match status" value="1"/>
</dbReference>
<name>A0A953J2E5_9BACT</name>
<comment type="caution">
    <text evidence="3">The sequence shown here is derived from an EMBL/GenBank/DDBJ whole genome shotgun (WGS) entry which is preliminary data.</text>
</comment>
<evidence type="ECO:0000256" key="1">
    <source>
        <dbReference type="ARBA" id="ARBA00024322"/>
    </source>
</evidence>
<protein>
    <submittedName>
        <fullName evidence="3">EutN/CcmL family microcompartment protein</fullName>
    </submittedName>
</protein>
<dbReference type="PANTHER" id="PTHR36539">
    <property type="entry name" value="ETHANOLAMINE UTILIZATION PROTEIN EUTN"/>
    <property type="match status" value="1"/>
</dbReference>
<comment type="subcellular location">
    <subcellularLocation>
        <location evidence="1">Bacterial microcompartment</location>
    </subcellularLocation>
</comment>
<accession>A0A953J2E5</accession>
<keyword evidence="2" id="KW-1283">Bacterial microcompartment</keyword>
<evidence type="ECO:0000313" key="3">
    <source>
        <dbReference type="EMBL" id="MBZ0155006.1"/>
    </source>
</evidence>
<dbReference type="GO" id="GO:0031469">
    <property type="term" value="C:bacterial microcompartment"/>
    <property type="evidence" value="ECO:0007669"/>
    <property type="project" value="UniProtKB-SubCell"/>
</dbReference>
<dbReference type="AlphaFoldDB" id="A0A953J2E5"/>
<reference evidence="3" key="1">
    <citation type="journal article" date="2021" name="bioRxiv">
        <title>Unraveling nitrogen, sulfur and carbon metabolic pathways and microbial community transcriptional responses to substrate deprivation and toxicity stresses in a bioreactor mimicking anoxic brackish coastal sediment conditions.</title>
        <authorList>
            <person name="Martins P.D."/>
            <person name="Echeveste M.J."/>
            <person name="Arshad A."/>
            <person name="Kurth J."/>
            <person name="Ouboter H."/>
            <person name="Jetten M.S.M."/>
            <person name="Welte C.U."/>
        </authorList>
    </citation>
    <scope>NUCLEOTIDE SEQUENCE</scope>
    <source>
        <strain evidence="3">MAG_39</strain>
    </source>
</reference>
<reference evidence="3" key="2">
    <citation type="submission" date="2021-08" db="EMBL/GenBank/DDBJ databases">
        <authorList>
            <person name="Dalcin Martins P."/>
        </authorList>
    </citation>
    <scope>NUCLEOTIDE SEQUENCE</scope>
    <source>
        <strain evidence="3">MAG_39</strain>
    </source>
</reference>
<dbReference type="Gene3D" id="2.40.50.220">
    <property type="entry name" value="EutN/Ccml"/>
    <property type="match status" value="1"/>
</dbReference>
<dbReference type="SUPFAM" id="SSF159133">
    <property type="entry name" value="EutN/CcmL-like"/>
    <property type="match status" value="1"/>
</dbReference>
<dbReference type="InterPro" id="IPR036677">
    <property type="entry name" value="EutN_CcmL_sf"/>
</dbReference>
<organism evidence="3 4">
    <name type="scientific">Candidatus Nitrobium versatile</name>
    <dbReference type="NCBI Taxonomy" id="2884831"/>
    <lineage>
        <taxon>Bacteria</taxon>
        <taxon>Pseudomonadati</taxon>
        <taxon>Nitrospirota</taxon>
        <taxon>Nitrospiria</taxon>
        <taxon>Nitrospirales</taxon>
        <taxon>Nitrospiraceae</taxon>
        <taxon>Candidatus Nitrobium</taxon>
    </lineage>
</organism>